<dbReference type="SUPFAM" id="SSF51261">
    <property type="entry name" value="Duplicated hybrid motif"/>
    <property type="match status" value="1"/>
</dbReference>
<dbReference type="GO" id="GO:0004222">
    <property type="term" value="F:metalloendopeptidase activity"/>
    <property type="evidence" value="ECO:0007669"/>
    <property type="project" value="TreeGrafter"/>
</dbReference>
<keyword evidence="2" id="KW-0812">Transmembrane</keyword>
<dbReference type="AlphaFoldDB" id="A0A0D1K8P1"/>
<evidence type="ECO:0000256" key="2">
    <source>
        <dbReference type="SAM" id="Phobius"/>
    </source>
</evidence>
<feature type="domain" description="M23ase beta-sheet core" evidence="3">
    <location>
        <begin position="126"/>
        <end position="225"/>
    </location>
</feature>
<dbReference type="PANTHER" id="PTHR21666">
    <property type="entry name" value="PEPTIDASE-RELATED"/>
    <property type="match status" value="1"/>
</dbReference>
<reference evidence="4 5" key="1">
    <citation type="submission" date="2014-12" db="EMBL/GenBank/DDBJ databases">
        <title>Comparative genome analysis of Bacillus coagulans HM-08, Clostridium butyricum HM-68, Bacillus subtilis HM-66 and Bacillus licheniformis BL-09.</title>
        <authorList>
            <person name="Zhang H."/>
        </authorList>
    </citation>
    <scope>NUCLEOTIDE SEQUENCE [LARGE SCALE GENOMIC DNA]</scope>
    <source>
        <strain evidence="4 5">HM-66</strain>
    </source>
</reference>
<dbReference type="PANTHER" id="PTHR21666:SF270">
    <property type="entry name" value="MUREIN HYDROLASE ACTIVATOR ENVC"/>
    <property type="match status" value="1"/>
</dbReference>
<dbReference type="Proteomes" id="UP000032247">
    <property type="component" value="Unassembled WGS sequence"/>
</dbReference>
<dbReference type="EMBL" id="JXBC01000014">
    <property type="protein sequence ID" value="KIU04495.1"/>
    <property type="molecule type" value="Genomic_DNA"/>
</dbReference>
<dbReference type="Gene3D" id="2.70.70.10">
    <property type="entry name" value="Glucose Permease (Domain IIA)"/>
    <property type="match status" value="1"/>
</dbReference>
<protein>
    <recommendedName>
        <fullName evidence="3">M23ase beta-sheet core domain-containing protein</fullName>
    </recommendedName>
</protein>
<evidence type="ECO:0000313" key="5">
    <source>
        <dbReference type="Proteomes" id="UP000032247"/>
    </source>
</evidence>
<comment type="caution">
    <text evidence="4">The sequence shown here is derived from an EMBL/GenBank/DDBJ whole genome shotgun (WGS) entry which is preliminary data.</text>
</comment>
<evidence type="ECO:0000259" key="3">
    <source>
        <dbReference type="Pfam" id="PF01551"/>
    </source>
</evidence>
<gene>
    <name evidence="4" type="ORF">SC09_contig8orf00153</name>
</gene>
<proteinExistence type="predicted"/>
<evidence type="ECO:0000256" key="1">
    <source>
        <dbReference type="SAM" id="MobiDB-lite"/>
    </source>
</evidence>
<organism evidence="4 5">
    <name type="scientific">Bacillus subtilis</name>
    <dbReference type="NCBI Taxonomy" id="1423"/>
    <lineage>
        <taxon>Bacteria</taxon>
        <taxon>Bacillati</taxon>
        <taxon>Bacillota</taxon>
        <taxon>Bacilli</taxon>
        <taxon>Bacillales</taxon>
        <taxon>Bacillaceae</taxon>
        <taxon>Bacillus</taxon>
    </lineage>
</organism>
<feature type="transmembrane region" description="Helical" evidence="2">
    <location>
        <begin position="21"/>
        <end position="47"/>
    </location>
</feature>
<sequence length="274" mass="29828">MLAFLRGALMVWKNRSLIFKLLSAVLILLLLWYMFIIVVIAGGYYAIKDRSDSKSEKIAVEDSNSSSSDSRSDRSQFNNTGFISPFKNKIKGHVQARGYCGSKLADKQNCDPVKAGFTSGDSAKGGHSGVDWNTPPGDQHLETVVAVGDGVAFEAPTDGWGHAVLLLIPDKNYLFLYAHLSKVNDEFKGQKGTKVKKGTPLGTTGGTGRGFTKQFAAHLHLETYKLTDKEAGSPQSAMTVLAKWQKTLDTADVLGCDGSKNYVEQLDKLCPKME</sequence>
<dbReference type="CDD" id="cd12797">
    <property type="entry name" value="M23_peptidase"/>
    <property type="match status" value="1"/>
</dbReference>
<accession>A0A0D1K8P1</accession>
<dbReference type="RefSeq" id="WP_043859090.1">
    <property type="nucleotide sequence ID" value="NZ_CP089149.1"/>
</dbReference>
<dbReference type="PATRIC" id="fig|1423.173.peg.4952"/>
<dbReference type="InterPro" id="IPR016047">
    <property type="entry name" value="M23ase_b-sheet_dom"/>
</dbReference>
<dbReference type="Pfam" id="PF01551">
    <property type="entry name" value="Peptidase_M23"/>
    <property type="match status" value="1"/>
</dbReference>
<keyword evidence="2" id="KW-0472">Membrane</keyword>
<dbReference type="InterPro" id="IPR050570">
    <property type="entry name" value="Cell_wall_metabolism_enzyme"/>
</dbReference>
<name>A0A0D1K8P1_BACIU</name>
<feature type="region of interest" description="Disordered" evidence="1">
    <location>
        <begin position="57"/>
        <end position="76"/>
    </location>
</feature>
<dbReference type="InterPro" id="IPR011055">
    <property type="entry name" value="Dup_hybrid_motif"/>
</dbReference>
<evidence type="ECO:0000313" key="4">
    <source>
        <dbReference type="EMBL" id="KIU04495.1"/>
    </source>
</evidence>
<keyword evidence="2" id="KW-1133">Transmembrane helix</keyword>